<dbReference type="OrthoDB" id="6339427at2759"/>
<gene>
    <name evidence="2" type="ORF">LIPSTDRAFT_75022</name>
</gene>
<protein>
    <submittedName>
        <fullName evidence="2">Uncharacterized protein</fullName>
    </submittedName>
</protein>
<keyword evidence="1" id="KW-1133">Transmembrane helix</keyword>
<evidence type="ECO:0000313" key="3">
    <source>
        <dbReference type="Proteomes" id="UP000094385"/>
    </source>
</evidence>
<sequence length="145" mass="16752">MVQLFSRSLVFQQYYCRLDSVNLHKLPFHDISVKYHDTVGRLEFMVWTVWPLRICLSVAAIAMHYITFPSMPTCCRRNIVVSLTYLYMMKKFTPSGAFGFYAGLVVLCYPEVSGLALEEIGHIQTWIWHSVECAHAKSPKVALER</sequence>
<evidence type="ECO:0000313" key="2">
    <source>
        <dbReference type="EMBL" id="ODQ70032.1"/>
    </source>
</evidence>
<name>A0A1E3PYQ4_LIPST</name>
<keyword evidence="3" id="KW-1185">Reference proteome</keyword>
<dbReference type="Proteomes" id="UP000094385">
    <property type="component" value="Unassembled WGS sequence"/>
</dbReference>
<dbReference type="AlphaFoldDB" id="A0A1E3PYQ4"/>
<evidence type="ECO:0000256" key="1">
    <source>
        <dbReference type="SAM" id="Phobius"/>
    </source>
</evidence>
<accession>A0A1E3PYQ4</accession>
<dbReference type="STRING" id="675824.A0A1E3PYQ4"/>
<reference evidence="2 3" key="1">
    <citation type="journal article" date="2016" name="Proc. Natl. Acad. Sci. U.S.A.">
        <title>Comparative genomics of biotechnologically important yeasts.</title>
        <authorList>
            <person name="Riley R."/>
            <person name="Haridas S."/>
            <person name="Wolfe K.H."/>
            <person name="Lopes M.R."/>
            <person name="Hittinger C.T."/>
            <person name="Goeker M."/>
            <person name="Salamov A.A."/>
            <person name="Wisecaver J.H."/>
            <person name="Long T.M."/>
            <person name="Calvey C.H."/>
            <person name="Aerts A.L."/>
            <person name="Barry K.W."/>
            <person name="Choi C."/>
            <person name="Clum A."/>
            <person name="Coughlan A.Y."/>
            <person name="Deshpande S."/>
            <person name="Douglass A.P."/>
            <person name="Hanson S.J."/>
            <person name="Klenk H.-P."/>
            <person name="LaButti K.M."/>
            <person name="Lapidus A."/>
            <person name="Lindquist E.A."/>
            <person name="Lipzen A.M."/>
            <person name="Meier-Kolthoff J.P."/>
            <person name="Ohm R.A."/>
            <person name="Otillar R.P."/>
            <person name="Pangilinan J.L."/>
            <person name="Peng Y."/>
            <person name="Rokas A."/>
            <person name="Rosa C.A."/>
            <person name="Scheuner C."/>
            <person name="Sibirny A.A."/>
            <person name="Slot J.C."/>
            <person name="Stielow J.B."/>
            <person name="Sun H."/>
            <person name="Kurtzman C.P."/>
            <person name="Blackwell M."/>
            <person name="Grigoriev I.V."/>
            <person name="Jeffries T.W."/>
        </authorList>
    </citation>
    <scope>NUCLEOTIDE SEQUENCE [LARGE SCALE GENOMIC DNA]</scope>
    <source>
        <strain evidence="2 3">NRRL Y-11557</strain>
    </source>
</reference>
<proteinExistence type="predicted"/>
<keyword evidence="1" id="KW-0812">Transmembrane</keyword>
<feature type="transmembrane region" description="Helical" evidence="1">
    <location>
        <begin position="44"/>
        <end position="68"/>
    </location>
</feature>
<keyword evidence="1" id="KW-0472">Membrane</keyword>
<dbReference type="EMBL" id="KV454301">
    <property type="protein sequence ID" value="ODQ70032.1"/>
    <property type="molecule type" value="Genomic_DNA"/>
</dbReference>
<organism evidence="2 3">
    <name type="scientific">Lipomyces starkeyi NRRL Y-11557</name>
    <dbReference type="NCBI Taxonomy" id="675824"/>
    <lineage>
        <taxon>Eukaryota</taxon>
        <taxon>Fungi</taxon>
        <taxon>Dikarya</taxon>
        <taxon>Ascomycota</taxon>
        <taxon>Saccharomycotina</taxon>
        <taxon>Lipomycetes</taxon>
        <taxon>Lipomycetales</taxon>
        <taxon>Lipomycetaceae</taxon>
        <taxon>Lipomyces</taxon>
    </lineage>
</organism>